<dbReference type="GO" id="GO:0008453">
    <property type="term" value="F:alanine-glyoxylate transaminase activity"/>
    <property type="evidence" value="ECO:0007669"/>
    <property type="project" value="TreeGrafter"/>
</dbReference>
<dbReference type="STRING" id="65735.SAMN04488075_1369"/>
<dbReference type="GO" id="GO:0004760">
    <property type="term" value="F:L-serine-pyruvate transaminase activity"/>
    <property type="evidence" value="ECO:0007669"/>
    <property type="project" value="TreeGrafter"/>
</dbReference>
<evidence type="ECO:0000256" key="3">
    <source>
        <dbReference type="ARBA" id="ARBA00022898"/>
    </source>
</evidence>
<evidence type="ECO:0000313" key="7">
    <source>
        <dbReference type="EMBL" id="SEH84052.1"/>
    </source>
</evidence>
<dbReference type="Gene3D" id="3.40.640.10">
    <property type="entry name" value="Type I PLP-dependent aspartate aminotransferase-like (Major domain)"/>
    <property type="match status" value="1"/>
</dbReference>
<evidence type="ECO:0000256" key="2">
    <source>
        <dbReference type="ARBA" id="ARBA00009236"/>
    </source>
</evidence>
<dbReference type="InterPro" id="IPR015424">
    <property type="entry name" value="PyrdxlP-dep_Trfase"/>
</dbReference>
<feature type="domain" description="Aminotransferase class V" evidence="6">
    <location>
        <begin position="26"/>
        <end position="301"/>
    </location>
</feature>
<dbReference type="InterPro" id="IPR000192">
    <property type="entry name" value="Aminotrans_V_dom"/>
</dbReference>
<protein>
    <submittedName>
        <fullName evidence="7">Aspartate aminotransferase</fullName>
    </submittedName>
</protein>
<keyword evidence="7" id="KW-0808">Transferase</keyword>
<dbReference type="Proteomes" id="UP000199125">
    <property type="component" value="Unassembled WGS sequence"/>
</dbReference>
<dbReference type="RefSeq" id="WP_090846678.1">
    <property type="nucleotide sequence ID" value="NZ_FNXG01000002.1"/>
</dbReference>
<feature type="modified residue" description="N6-(pyridoxal phosphate)lysine" evidence="5">
    <location>
        <position position="201"/>
    </location>
</feature>
<organism evidence="7 8">
    <name type="scientific">Paracoccus alkenifer</name>
    <dbReference type="NCBI Taxonomy" id="65735"/>
    <lineage>
        <taxon>Bacteria</taxon>
        <taxon>Pseudomonadati</taxon>
        <taxon>Pseudomonadota</taxon>
        <taxon>Alphaproteobacteria</taxon>
        <taxon>Rhodobacterales</taxon>
        <taxon>Paracoccaceae</taxon>
        <taxon>Paracoccus</taxon>
    </lineage>
</organism>
<evidence type="ECO:0000259" key="6">
    <source>
        <dbReference type="Pfam" id="PF00266"/>
    </source>
</evidence>
<dbReference type="Pfam" id="PF00266">
    <property type="entry name" value="Aminotran_5"/>
    <property type="match status" value="1"/>
</dbReference>
<dbReference type="InterPro" id="IPR015421">
    <property type="entry name" value="PyrdxlP-dep_Trfase_major"/>
</dbReference>
<feature type="binding site" evidence="4">
    <location>
        <position position="352"/>
    </location>
    <ligand>
        <name>substrate</name>
    </ligand>
</feature>
<dbReference type="GO" id="GO:0019265">
    <property type="term" value="P:glycine biosynthetic process, by transamination of glyoxylate"/>
    <property type="evidence" value="ECO:0007669"/>
    <property type="project" value="TreeGrafter"/>
</dbReference>
<dbReference type="InterPro" id="IPR015422">
    <property type="entry name" value="PyrdxlP-dep_Trfase_small"/>
</dbReference>
<comment type="cofactor">
    <cofactor evidence="1 5">
        <name>pyridoxal 5'-phosphate</name>
        <dbReference type="ChEBI" id="CHEBI:597326"/>
    </cofactor>
</comment>
<dbReference type="PANTHER" id="PTHR21152:SF40">
    <property type="entry name" value="ALANINE--GLYOXYLATE AMINOTRANSFERASE"/>
    <property type="match status" value="1"/>
</dbReference>
<dbReference type="PANTHER" id="PTHR21152">
    <property type="entry name" value="AMINOTRANSFERASE CLASS V"/>
    <property type="match status" value="1"/>
</dbReference>
<gene>
    <name evidence="7" type="ORF">SAMN04488075_1369</name>
</gene>
<dbReference type="InterPro" id="IPR024169">
    <property type="entry name" value="SP_NH2Trfase/AEP_transaminase"/>
</dbReference>
<dbReference type="SUPFAM" id="SSF53383">
    <property type="entry name" value="PLP-dependent transferases"/>
    <property type="match status" value="1"/>
</dbReference>
<comment type="similarity">
    <text evidence="2">Belongs to the class-V pyridoxal-phosphate-dependent aminotransferase family.</text>
</comment>
<dbReference type="Gene3D" id="3.90.1150.10">
    <property type="entry name" value="Aspartate Aminotransferase, domain 1"/>
    <property type="match status" value="1"/>
</dbReference>
<evidence type="ECO:0000256" key="5">
    <source>
        <dbReference type="PIRSR" id="PIRSR000524-50"/>
    </source>
</evidence>
<proteinExistence type="inferred from homology"/>
<dbReference type="OrthoDB" id="9766472at2"/>
<evidence type="ECO:0000256" key="1">
    <source>
        <dbReference type="ARBA" id="ARBA00001933"/>
    </source>
</evidence>
<dbReference type="PIRSF" id="PIRSF000524">
    <property type="entry name" value="SPT"/>
    <property type="match status" value="1"/>
</dbReference>
<evidence type="ECO:0000256" key="4">
    <source>
        <dbReference type="PIRSR" id="PIRSR000524-1"/>
    </source>
</evidence>
<name>A0A1H6L762_9RHOB</name>
<evidence type="ECO:0000313" key="8">
    <source>
        <dbReference type="Proteomes" id="UP000199125"/>
    </source>
</evidence>
<keyword evidence="3 5" id="KW-0663">Pyridoxal phosphate</keyword>
<dbReference type="AlphaFoldDB" id="A0A1H6L762"/>
<accession>A0A1H6L762</accession>
<keyword evidence="7" id="KW-0032">Aminotransferase</keyword>
<reference evidence="8" key="1">
    <citation type="submission" date="2016-10" db="EMBL/GenBank/DDBJ databases">
        <authorList>
            <person name="Varghese N."/>
            <person name="Submissions S."/>
        </authorList>
    </citation>
    <scope>NUCLEOTIDE SEQUENCE [LARGE SCALE GENOMIC DNA]</scope>
    <source>
        <strain evidence="8">DSM 11593</strain>
    </source>
</reference>
<sequence length="381" mass="40730">MSGLRADGHSKVDPEGLAEFSVVFTDRSLNHMSQKFQQVMRDISAIAREVYNAQGVALVPGGGTYAMEAVARQFARESDALIVRNGLFSFRWSQIIETAGFDGTAIVQPARPEGNAPRPAYAPPPIEDVVAEIRSSRPSVVFAPHVETAAGLILPDDYIAALAAAVHEHDGLMVLDCIASGTIWVDMQALGVDVLISAPQKGWSAPPSAGMVMFSARGAERLAATNSDSFALDLKKWRAIMQAYEDGGHAYHATMPTDALLNLRDAMVETREMGFEAAREAQWELGRKVRALLAERGFASVAAEGFGAPGVVVSYTDDPDIRSGRKFVEQGVQIAAGVPLQVGEGQDFSTFRLGLFGLDKLKDVDGTVARLTRALDAVAAG</sequence>
<dbReference type="EMBL" id="FNXG01000002">
    <property type="protein sequence ID" value="SEH84052.1"/>
    <property type="molecule type" value="Genomic_DNA"/>
</dbReference>
<keyword evidence="8" id="KW-1185">Reference proteome</keyword>